<evidence type="ECO:0000313" key="2">
    <source>
        <dbReference type="Proteomes" id="UP000447876"/>
    </source>
</evidence>
<accession>A0A7X2YZ64</accession>
<organism evidence="1 2">
    <name type="scientific">Paenibacillus woosongensis</name>
    <dbReference type="NCBI Taxonomy" id="307580"/>
    <lineage>
        <taxon>Bacteria</taxon>
        <taxon>Bacillati</taxon>
        <taxon>Bacillota</taxon>
        <taxon>Bacilli</taxon>
        <taxon>Bacillales</taxon>
        <taxon>Paenibacillaceae</taxon>
        <taxon>Paenibacillus</taxon>
    </lineage>
</organism>
<dbReference type="AlphaFoldDB" id="A0A7X2YZ64"/>
<dbReference type="EMBL" id="WNZW01000001">
    <property type="protein sequence ID" value="MUG44138.1"/>
    <property type="molecule type" value="Genomic_DNA"/>
</dbReference>
<gene>
    <name evidence="1" type="ORF">GNP95_03860</name>
</gene>
<name>A0A7X2YZ64_9BACL</name>
<comment type="caution">
    <text evidence="1">The sequence shown here is derived from an EMBL/GenBank/DDBJ whole genome shotgun (WGS) entry which is preliminary data.</text>
</comment>
<dbReference type="RefSeq" id="WP_413773728.1">
    <property type="nucleotide sequence ID" value="NZ_WNZW01000001.1"/>
</dbReference>
<dbReference type="Pfam" id="PF10754">
    <property type="entry name" value="DUF2569"/>
    <property type="match status" value="1"/>
</dbReference>
<evidence type="ECO:0000313" key="1">
    <source>
        <dbReference type="EMBL" id="MUG44138.1"/>
    </source>
</evidence>
<protein>
    <submittedName>
        <fullName evidence="1">DUF2569 family protein</fullName>
    </submittedName>
</protein>
<proteinExistence type="predicted"/>
<dbReference type="InterPro" id="IPR019690">
    <property type="entry name" value="DUF2569"/>
</dbReference>
<sequence>MARCAILIPYFLKSERVRNTFTNLEVNTNT</sequence>
<dbReference type="Proteomes" id="UP000447876">
    <property type="component" value="Unassembled WGS sequence"/>
</dbReference>
<reference evidence="1 2" key="1">
    <citation type="submission" date="2019-11" db="EMBL/GenBank/DDBJ databases">
        <title>Draft genome sequences of five Paenibacillus species of dairy origin.</title>
        <authorList>
            <person name="Olajide A.M."/>
            <person name="Chen S."/>
            <person name="Lapointe G."/>
        </authorList>
    </citation>
    <scope>NUCLEOTIDE SEQUENCE [LARGE SCALE GENOMIC DNA]</scope>
    <source>
        <strain evidence="1 2">12CR55</strain>
    </source>
</reference>